<feature type="compositionally biased region" description="Acidic residues" evidence="1">
    <location>
        <begin position="142"/>
        <end position="152"/>
    </location>
</feature>
<evidence type="ECO:0000256" key="2">
    <source>
        <dbReference type="SAM" id="SignalP"/>
    </source>
</evidence>
<feature type="chain" id="PRO_5039115304" description="Lipocalin family protein" evidence="2">
    <location>
        <begin position="23"/>
        <end position="152"/>
    </location>
</feature>
<organism evidence="3 4">
    <name type="scientific">Adlercreutzia muris</name>
    <dbReference type="NCBI Taxonomy" id="1796610"/>
    <lineage>
        <taxon>Bacteria</taxon>
        <taxon>Bacillati</taxon>
        <taxon>Actinomycetota</taxon>
        <taxon>Coriobacteriia</taxon>
        <taxon>Eggerthellales</taxon>
        <taxon>Eggerthellaceae</taxon>
        <taxon>Adlercreutzia</taxon>
    </lineage>
</organism>
<keyword evidence="4" id="KW-1185">Reference proteome</keyword>
<proteinExistence type="predicted"/>
<protein>
    <recommendedName>
        <fullName evidence="5">Lipocalin family protein</fullName>
    </recommendedName>
</protein>
<feature type="signal peptide" evidence="2">
    <location>
        <begin position="1"/>
        <end position="22"/>
    </location>
</feature>
<dbReference type="EMBL" id="WAJS01000012">
    <property type="protein sequence ID" value="KAB1650632.1"/>
    <property type="molecule type" value="Genomic_DNA"/>
</dbReference>
<dbReference type="AlphaFoldDB" id="A0A7C8FZH6"/>
<reference evidence="3 4" key="1">
    <citation type="submission" date="2019-09" db="EMBL/GenBank/DDBJ databases">
        <title>Whole genome shotgun sequencing (WGS) of Ellagibacter isourolithinifaciens DSM 104140(T) and Adlercreutzia muris DSM 29508(T).</title>
        <authorList>
            <person name="Stoll D.A."/>
            <person name="Danylec N."/>
            <person name="Huch M."/>
        </authorList>
    </citation>
    <scope>NUCLEOTIDE SEQUENCE [LARGE SCALE GENOMIC DNA]</scope>
    <source>
        <strain evidence="3 4">DSM 29508</strain>
    </source>
</reference>
<evidence type="ECO:0000313" key="3">
    <source>
        <dbReference type="EMBL" id="KAB1650632.1"/>
    </source>
</evidence>
<evidence type="ECO:0008006" key="5">
    <source>
        <dbReference type="Google" id="ProtNLM"/>
    </source>
</evidence>
<dbReference type="PROSITE" id="PS51257">
    <property type="entry name" value="PROKAR_LIPOPROTEIN"/>
    <property type="match status" value="1"/>
</dbReference>
<evidence type="ECO:0000256" key="1">
    <source>
        <dbReference type="SAM" id="MobiDB-lite"/>
    </source>
</evidence>
<accession>A0A7C8FZH6</accession>
<keyword evidence="2" id="KW-0732">Signal</keyword>
<sequence length="152" mass="15909">MKLKAKILAVAACAIALTVALTGCGGGGNSADNAANFQGNWVLTSGNVDGQEVTPEVMDEAAKLGMSIYMQFNEDGSCVLNVLGSEMQGTWEAKDATTVSFTFEGSTEQAKLEGDELVMSYGDDNMHFKRGDIPTAASETEQGAEQEATPEA</sequence>
<feature type="region of interest" description="Disordered" evidence="1">
    <location>
        <begin position="128"/>
        <end position="152"/>
    </location>
</feature>
<comment type="caution">
    <text evidence="3">The sequence shown here is derived from an EMBL/GenBank/DDBJ whole genome shotgun (WGS) entry which is preliminary data.</text>
</comment>
<dbReference type="Proteomes" id="UP000479639">
    <property type="component" value="Unassembled WGS sequence"/>
</dbReference>
<name>A0A7C8FZH6_9ACTN</name>
<evidence type="ECO:0000313" key="4">
    <source>
        <dbReference type="Proteomes" id="UP000479639"/>
    </source>
</evidence>
<gene>
    <name evidence="3" type="ORF">F8D48_04880</name>
</gene>
<dbReference type="RefSeq" id="WP_135969741.1">
    <property type="nucleotide sequence ID" value="NZ_JANJZI010000010.1"/>
</dbReference>